<keyword evidence="5 6" id="KW-0482">Metalloprotease</keyword>
<keyword evidence="4 6" id="KW-0862">Zinc</keyword>
<organism evidence="9 10">
    <name type="scientific">Ramazzottius varieornatus</name>
    <name type="common">Water bear</name>
    <name type="synonym">Tardigrade</name>
    <dbReference type="NCBI Taxonomy" id="947166"/>
    <lineage>
        <taxon>Eukaryota</taxon>
        <taxon>Metazoa</taxon>
        <taxon>Ecdysozoa</taxon>
        <taxon>Tardigrada</taxon>
        <taxon>Eutardigrada</taxon>
        <taxon>Parachela</taxon>
        <taxon>Hypsibioidea</taxon>
        <taxon>Ramazzottiidae</taxon>
        <taxon>Ramazzottius</taxon>
    </lineage>
</organism>
<dbReference type="GO" id="GO:0006508">
    <property type="term" value="P:proteolysis"/>
    <property type="evidence" value="ECO:0007669"/>
    <property type="project" value="UniProtKB-KW"/>
</dbReference>
<evidence type="ECO:0000256" key="3">
    <source>
        <dbReference type="ARBA" id="ARBA00022801"/>
    </source>
</evidence>
<keyword evidence="7" id="KW-0732">Signal</keyword>
<feature type="signal peptide" evidence="7">
    <location>
        <begin position="1"/>
        <end position="31"/>
    </location>
</feature>
<dbReference type="InterPro" id="IPR006026">
    <property type="entry name" value="Peptidase_Metallo"/>
</dbReference>
<evidence type="ECO:0000259" key="8">
    <source>
        <dbReference type="PROSITE" id="PS51864"/>
    </source>
</evidence>
<keyword evidence="1 6" id="KW-0645">Protease</keyword>
<dbReference type="GO" id="GO:0008270">
    <property type="term" value="F:zinc ion binding"/>
    <property type="evidence" value="ECO:0007669"/>
    <property type="project" value="UniProtKB-UniRule"/>
</dbReference>
<dbReference type="Pfam" id="PF14295">
    <property type="entry name" value="PAN_4"/>
    <property type="match status" value="2"/>
</dbReference>
<dbReference type="InterPro" id="IPR001506">
    <property type="entry name" value="Peptidase_M12A"/>
</dbReference>
<evidence type="ECO:0000256" key="2">
    <source>
        <dbReference type="ARBA" id="ARBA00022723"/>
    </source>
</evidence>
<dbReference type="EC" id="3.4.24.-" evidence="7"/>
<sequence length="466" mass="52804">MWSKSYCGVSVDYLRMCLMFLMDLAVLEIHASSLPDNWRDFIPAGSPETSHSFPEIQGSSLPDNWRDFIPAGAPETSLPYRADLFEGDIMLPKAADLPEGVSANAINDPRHKWPDGKVYYVIDGALDSHEKGFVDSAMRHISDKSCITFHRRTNQPNFLRIINTEPGCWSWVGYLAKPNQELNLQKGKCGGLGTAVHELLHALGFHHEQSRSDRNDYVRIFFENIEDGMADNFAKQETNNQDFSYDYGSIMHYAWKDASKNGLPTILPIQLGKTLGRGRDSGMSETDIAKLNKLYSCSTRPGPAPKPDGRINWNGKNWAHNCDFWGNDIRHEVTDPELCGPKCQWTSDCTHFAYNPEDRKCWLKRGLINKGQALYKEDSRRVCGVRDETPPASIHWQGHWAHHCDFYGKDFVQYDIPPEQCGPKCQTHSECTHFAYNRKCFLKKGAITKDKAQAVADPLRVCGVRV</sequence>
<dbReference type="PRINTS" id="PR00480">
    <property type="entry name" value="ASTACIN"/>
</dbReference>
<dbReference type="Gene3D" id="3.40.390.10">
    <property type="entry name" value="Collagenase (Catalytic Domain)"/>
    <property type="match status" value="1"/>
</dbReference>
<feature type="chain" id="PRO_5008811123" description="Metalloendopeptidase" evidence="7">
    <location>
        <begin position="32"/>
        <end position="466"/>
    </location>
</feature>
<comment type="caution">
    <text evidence="6">Lacks conserved residue(s) required for the propagation of feature annotation.</text>
</comment>
<dbReference type="SMART" id="SM00235">
    <property type="entry name" value="ZnMc"/>
    <property type="match status" value="1"/>
</dbReference>
<keyword evidence="10" id="KW-1185">Reference proteome</keyword>
<keyword evidence="3 6" id="KW-0378">Hydrolase</keyword>
<proteinExistence type="predicted"/>
<dbReference type="STRING" id="947166.A0A1D1VJV1"/>
<dbReference type="SUPFAM" id="SSF55486">
    <property type="entry name" value="Metalloproteases ('zincins'), catalytic domain"/>
    <property type="match status" value="1"/>
</dbReference>
<dbReference type="PROSITE" id="PS51864">
    <property type="entry name" value="ASTACIN"/>
    <property type="match status" value="1"/>
</dbReference>
<name>A0A1D1VJV1_RAMVA</name>
<evidence type="ECO:0000313" key="10">
    <source>
        <dbReference type="Proteomes" id="UP000186922"/>
    </source>
</evidence>
<evidence type="ECO:0000256" key="6">
    <source>
        <dbReference type="PROSITE-ProRule" id="PRU01211"/>
    </source>
</evidence>
<dbReference type="PANTHER" id="PTHR10127:SF780">
    <property type="entry name" value="METALLOENDOPEPTIDASE"/>
    <property type="match status" value="1"/>
</dbReference>
<keyword evidence="2 6" id="KW-0479">Metal-binding</keyword>
<dbReference type="InterPro" id="IPR024079">
    <property type="entry name" value="MetalloPept_cat_dom_sf"/>
</dbReference>
<evidence type="ECO:0000256" key="4">
    <source>
        <dbReference type="ARBA" id="ARBA00022833"/>
    </source>
</evidence>
<feature type="binding site" evidence="6">
    <location>
        <position position="197"/>
    </location>
    <ligand>
        <name>Zn(2+)</name>
        <dbReference type="ChEBI" id="CHEBI:29105"/>
        <note>catalytic</note>
    </ligand>
</feature>
<dbReference type="AlphaFoldDB" id="A0A1D1VJV1"/>
<dbReference type="InterPro" id="IPR034035">
    <property type="entry name" value="Astacin-like_dom"/>
</dbReference>
<dbReference type="Gene3D" id="3.50.4.10">
    <property type="entry name" value="Hepatocyte Growth Factor"/>
    <property type="match status" value="2"/>
</dbReference>
<feature type="domain" description="Peptidase M12A" evidence="8">
    <location>
        <begin position="104"/>
        <end position="298"/>
    </location>
</feature>
<evidence type="ECO:0000256" key="5">
    <source>
        <dbReference type="ARBA" id="ARBA00023049"/>
    </source>
</evidence>
<dbReference type="GO" id="GO:0004222">
    <property type="term" value="F:metalloendopeptidase activity"/>
    <property type="evidence" value="ECO:0007669"/>
    <property type="project" value="UniProtKB-UniRule"/>
</dbReference>
<accession>A0A1D1VJV1</accession>
<gene>
    <name evidence="9" type="primary">RvY_12529-1</name>
    <name evidence="9" type="synonym">RvY_12529.1</name>
    <name evidence="9" type="ORF">RvY_12529</name>
</gene>
<dbReference type="OrthoDB" id="291007at2759"/>
<evidence type="ECO:0000256" key="1">
    <source>
        <dbReference type="ARBA" id="ARBA00022670"/>
    </source>
</evidence>
<evidence type="ECO:0000313" key="9">
    <source>
        <dbReference type="EMBL" id="GAV01890.1"/>
    </source>
</evidence>
<feature type="binding site" evidence="6">
    <location>
        <position position="207"/>
    </location>
    <ligand>
        <name>Zn(2+)</name>
        <dbReference type="ChEBI" id="CHEBI:29105"/>
        <note>catalytic</note>
    </ligand>
</feature>
<dbReference type="PANTHER" id="PTHR10127">
    <property type="entry name" value="DISCOIDIN, CUB, EGF, LAMININ , AND ZINC METALLOPROTEASE DOMAIN CONTAINING"/>
    <property type="match status" value="1"/>
</dbReference>
<dbReference type="Proteomes" id="UP000186922">
    <property type="component" value="Unassembled WGS sequence"/>
</dbReference>
<comment type="cofactor">
    <cofactor evidence="6 7">
        <name>Zn(2+)</name>
        <dbReference type="ChEBI" id="CHEBI:29105"/>
    </cofactor>
    <text evidence="6 7">Binds 1 zinc ion per subunit.</text>
</comment>
<evidence type="ECO:0000256" key="7">
    <source>
        <dbReference type="RuleBase" id="RU361183"/>
    </source>
</evidence>
<protein>
    <recommendedName>
        <fullName evidence="7">Metalloendopeptidase</fullName>
        <ecNumber evidence="7">3.4.24.-</ecNumber>
    </recommendedName>
</protein>
<dbReference type="EMBL" id="BDGG01000007">
    <property type="protein sequence ID" value="GAV01890.1"/>
    <property type="molecule type" value="Genomic_DNA"/>
</dbReference>
<comment type="caution">
    <text evidence="9">The sequence shown here is derived from an EMBL/GenBank/DDBJ whole genome shotgun (WGS) entry which is preliminary data.</text>
</comment>
<reference evidence="9 10" key="1">
    <citation type="journal article" date="2016" name="Nat. Commun.">
        <title>Extremotolerant tardigrade genome and improved radiotolerance of human cultured cells by tardigrade-unique protein.</title>
        <authorList>
            <person name="Hashimoto T."/>
            <person name="Horikawa D.D."/>
            <person name="Saito Y."/>
            <person name="Kuwahara H."/>
            <person name="Kozuka-Hata H."/>
            <person name="Shin-I T."/>
            <person name="Minakuchi Y."/>
            <person name="Ohishi K."/>
            <person name="Motoyama A."/>
            <person name="Aizu T."/>
            <person name="Enomoto A."/>
            <person name="Kondo K."/>
            <person name="Tanaka S."/>
            <person name="Hara Y."/>
            <person name="Koshikawa S."/>
            <person name="Sagara H."/>
            <person name="Miura T."/>
            <person name="Yokobori S."/>
            <person name="Miyagawa K."/>
            <person name="Suzuki Y."/>
            <person name="Kubo T."/>
            <person name="Oyama M."/>
            <person name="Kohara Y."/>
            <person name="Fujiyama A."/>
            <person name="Arakawa K."/>
            <person name="Katayama T."/>
            <person name="Toyoda A."/>
            <person name="Kunieda T."/>
        </authorList>
    </citation>
    <scope>NUCLEOTIDE SEQUENCE [LARGE SCALE GENOMIC DNA]</scope>
    <source>
        <strain evidence="9 10">YOKOZUNA-1</strain>
    </source>
</reference>
<dbReference type="Pfam" id="PF01400">
    <property type="entry name" value="Astacin"/>
    <property type="match status" value="1"/>
</dbReference>
<dbReference type="InterPro" id="IPR003609">
    <property type="entry name" value="Pan_app"/>
</dbReference>
<feature type="binding site" evidence="6">
    <location>
        <position position="201"/>
    </location>
    <ligand>
        <name>Zn(2+)</name>
        <dbReference type="ChEBI" id="CHEBI:29105"/>
        <note>catalytic</note>
    </ligand>
</feature>
<dbReference type="CDD" id="cd04280">
    <property type="entry name" value="ZnMc_astacin_like"/>
    <property type="match status" value="1"/>
</dbReference>
<feature type="active site" evidence="6">
    <location>
        <position position="198"/>
    </location>
</feature>